<name>A0A3N6P4K0_9CYAN</name>
<proteinExistence type="predicted"/>
<organism evidence="2 3">
    <name type="scientific">Okeania hirsuta</name>
    <dbReference type="NCBI Taxonomy" id="1458930"/>
    <lineage>
        <taxon>Bacteria</taxon>
        <taxon>Bacillati</taxon>
        <taxon>Cyanobacteriota</taxon>
        <taxon>Cyanophyceae</taxon>
        <taxon>Oscillatoriophycideae</taxon>
        <taxon>Oscillatoriales</taxon>
        <taxon>Microcoleaceae</taxon>
        <taxon>Okeania</taxon>
    </lineage>
</organism>
<accession>A0A3N6P4K0</accession>
<evidence type="ECO:0000313" key="3">
    <source>
        <dbReference type="Proteomes" id="UP000269154"/>
    </source>
</evidence>
<reference evidence="2 3" key="1">
    <citation type="journal article" date="2018" name="ACS Chem. Biol.">
        <title>Ketoreductase domain dysfunction expands chemodiversity: malyngamide biosynthesis in the cyanobacterium Okeania hirsuta.</title>
        <authorList>
            <person name="Moss N.A."/>
            <person name="Leao T."/>
            <person name="Rankin M."/>
            <person name="McCullough T.M."/>
            <person name="Qu P."/>
            <person name="Korobeynikov A."/>
            <person name="Smith J.L."/>
            <person name="Gerwick L."/>
            <person name="Gerwick W.H."/>
        </authorList>
    </citation>
    <scope>NUCLEOTIDE SEQUENCE [LARGE SCALE GENOMIC DNA]</scope>
    <source>
        <strain evidence="2 3">PAB10Feb10-1</strain>
    </source>
</reference>
<feature type="coiled-coil region" evidence="1">
    <location>
        <begin position="484"/>
        <end position="520"/>
    </location>
</feature>
<dbReference type="Proteomes" id="UP000269154">
    <property type="component" value="Unassembled WGS sequence"/>
</dbReference>
<dbReference type="RefSeq" id="WP_124145623.1">
    <property type="nucleotide sequence ID" value="NZ_CAWOKI010000105.1"/>
</dbReference>
<protein>
    <submittedName>
        <fullName evidence="2">Uncharacterized protein</fullName>
    </submittedName>
</protein>
<comment type="caution">
    <text evidence="2">The sequence shown here is derived from an EMBL/GenBank/DDBJ whole genome shotgun (WGS) entry which is preliminary data.</text>
</comment>
<feature type="coiled-coil region" evidence="1">
    <location>
        <begin position="246"/>
        <end position="340"/>
    </location>
</feature>
<evidence type="ECO:0000313" key="2">
    <source>
        <dbReference type="EMBL" id="RQH23314.1"/>
    </source>
</evidence>
<gene>
    <name evidence="2" type="ORF">D5R40_30430</name>
</gene>
<evidence type="ECO:0000256" key="1">
    <source>
        <dbReference type="SAM" id="Coils"/>
    </source>
</evidence>
<keyword evidence="1" id="KW-0175">Coiled coil</keyword>
<dbReference type="EMBL" id="RCBY01000343">
    <property type="protein sequence ID" value="RQH23314.1"/>
    <property type="molecule type" value="Genomic_DNA"/>
</dbReference>
<sequence>MGFGSFFKIAKNVGTFIEIVDTTADVATLGDEIAKAALGDDYDPAFRDKSQEVAEVGKQVDAKVAQVKNVQTDIDNLDNAMNTLDLSLELYDFKQVQVKELMEKVGQFNLTFGDFPTAYAWLTGPAQRTDNHLSAEEFALEIKEVQEYLAQISFSPAVVAITSAELLFTAVCHAIRKRKRFNQPSTPTVRQRRNAFSGMEMLDDAHAQAIKKIRRNRKIAIGADVVSKTASSISLGFTIYSIFSRVNGRNKAFKALEKQLQEYEDELAAYNYLIGGYSSAPDNQAIREAVEVVNSLQEQIANLEEINPEEVNLTELNQNIETAEENLSSQLNNNDDFAQAKFFFQVDDPDNPEEKIEWSTEDDLGLAFGMKSIVEQSNERGDIILTNIRNLFEDMIEALDSTLNSTDEYDQFAQSYISDTTVIDNVKLEKEAFETLAAIAGNRELSSQERKNNGFDKIQEQCQDSLQTLLSQVVDSATELLRNAQFAAQMAVEARQIIQEANQEEEAVNARNEESRKQNQAFRDLIKQNLILQGNTNPTEEDIDQALLAMGITVNIEEFDRDAFIQNKVNDSAKAEWDASDLDTNPTDRFPNEESARALLSLMVRDLSTPE</sequence>
<dbReference type="AlphaFoldDB" id="A0A3N6P4K0"/>
<keyword evidence="3" id="KW-1185">Reference proteome</keyword>